<evidence type="ECO:0000256" key="1">
    <source>
        <dbReference type="SAM" id="Phobius"/>
    </source>
</evidence>
<dbReference type="Proteomes" id="UP000829999">
    <property type="component" value="Chromosome 6"/>
</dbReference>
<evidence type="ECO:0000313" key="2">
    <source>
        <dbReference type="Proteomes" id="UP000829999"/>
    </source>
</evidence>
<name>A0A9R0DNZ1_SPOFR</name>
<feature type="transmembrane region" description="Helical" evidence="1">
    <location>
        <begin position="58"/>
        <end position="85"/>
    </location>
</feature>
<keyword evidence="1" id="KW-0472">Membrane</keyword>
<keyword evidence="2" id="KW-1185">Reference proteome</keyword>
<protein>
    <submittedName>
        <fullName evidence="3">Uncharacterized protein LOC118267543</fullName>
    </submittedName>
</protein>
<dbReference type="OrthoDB" id="7452046at2759"/>
<reference evidence="3" key="1">
    <citation type="submission" date="2025-08" db="UniProtKB">
        <authorList>
            <consortium name="RefSeq"/>
        </authorList>
    </citation>
    <scope>IDENTIFICATION</scope>
    <source>
        <tissue evidence="3">Whole larval tissue</tissue>
    </source>
</reference>
<feature type="transmembrane region" description="Helical" evidence="1">
    <location>
        <begin position="269"/>
        <end position="295"/>
    </location>
</feature>
<sequence length="376" mass="43139">MRLEVPVLKRFCFCLPLRYGLIVWGYLRLVLSALALVAGEQCFSSMLSQAQTEDDIKYTIYTVLLGVLLVFILADILMNIVFVIGGHRKILKLLKAYYVYSFILWITTALVGLGLVVYMIYWFTELEDTEEYIWVLPVAISVYIAQILIQAYILVLVRSVMIKIKKGFEIRFINNAAECECTMFADEDIPDIDETSEDEKKSVIDIVLIVALTTAFIEVLEMVQTKSYHVGNLVIIGLVVLLGVADVILSIVFIIGGQKKNVKLLKICYVYNIVLWVLLIIMGVSISIYTIYLMYQHNLSFLQHIFFILTDIFTYLSQILVQGYFLLLVRSEIVKLENNSEFQFVNNAAESECRMKWAQDGVTSDQEEHTQEIRNF</sequence>
<dbReference type="RefSeq" id="XP_050550465.1">
    <property type="nucleotide sequence ID" value="XM_050694508.1"/>
</dbReference>
<accession>A0A9R0DNZ1</accession>
<dbReference type="GeneID" id="118267543"/>
<gene>
    <name evidence="3" type="primary">LOC118267543</name>
</gene>
<evidence type="ECO:0000313" key="3">
    <source>
        <dbReference type="RefSeq" id="XP_050550465.1"/>
    </source>
</evidence>
<feature type="transmembrane region" description="Helical" evidence="1">
    <location>
        <begin position="235"/>
        <end position="257"/>
    </location>
</feature>
<keyword evidence="1" id="KW-1133">Transmembrane helix</keyword>
<feature type="transmembrane region" description="Helical" evidence="1">
    <location>
        <begin position="21"/>
        <end position="38"/>
    </location>
</feature>
<feature type="transmembrane region" description="Helical" evidence="1">
    <location>
        <begin position="203"/>
        <end position="223"/>
    </location>
</feature>
<feature type="transmembrane region" description="Helical" evidence="1">
    <location>
        <begin position="301"/>
        <end position="327"/>
    </location>
</feature>
<organism evidence="2 3">
    <name type="scientific">Spodoptera frugiperda</name>
    <name type="common">Fall armyworm</name>
    <dbReference type="NCBI Taxonomy" id="7108"/>
    <lineage>
        <taxon>Eukaryota</taxon>
        <taxon>Metazoa</taxon>
        <taxon>Ecdysozoa</taxon>
        <taxon>Arthropoda</taxon>
        <taxon>Hexapoda</taxon>
        <taxon>Insecta</taxon>
        <taxon>Pterygota</taxon>
        <taxon>Neoptera</taxon>
        <taxon>Endopterygota</taxon>
        <taxon>Lepidoptera</taxon>
        <taxon>Glossata</taxon>
        <taxon>Ditrysia</taxon>
        <taxon>Noctuoidea</taxon>
        <taxon>Noctuidae</taxon>
        <taxon>Amphipyrinae</taxon>
        <taxon>Spodoptera</taxon>
    </lineage>
</organism>
<feature type="transmembrane region" description="Helical" evidence="1">
    <location>
        <begin position="133"/>
        <end position="157"/>
    </location>
</feature>
<feature type="transmembrane region" description="Helical" evidence="1">
    <location>
        <begin position="97"/>
        <end position="121"/>
    </location>
</feature>
<dbReference type="AlphaFoldDB" id="A0A9R0DNZ1"/>
<proteinExistence type="predicted"/>
<keyword evidence="1" id="KW-0812">Transmembrane</keyword>